<reference evidence="1 2" key="1">
    <citation type="journal article" date="2015" name="Genome Announc.">
        <title>Complete Genome Sequence of Cupriavidus basilensis 4G11, Isolated from the Oak Ridge Field Research Center Site.</title>
        <authorList>
            <person name="Ray J."/>
            <person name="Waters R.J."/>
            <person name="Skerker J.M."/>
            <person name="Kuehl J.V."/>
            <person name="Price M.N."/>
            <person name="Huang J."/>
            <person name="Chakraborty R."/>
            <person name="Arkin A.P."/>
            <person name="Deutschbauer A."/>
        </authorList>
    </citation>
    <scope>NUCLEOTIDE SEQUENCE [LARGE SCALE GENOMIC DNA]</scope>
    <source>
        <strain evidence="1">4G11</strain>
    </source>
</reference>
<dbReference type="AlphaFoldDB" id="A0A0C4YLV3"/>
<dbReference type="Proteomes" id="UP000031843">
    <property type="component" value="Chromosome secondary"/>
</dbReference>
<proteinExistence type="predicted"/>
<dbReference type="RefSeq" id="WP_043354674.1">
    <property type="nucleotide sequence ID" value="NZ_CP010537.1"/>
</dbReference>
<keyword evidence="2" id="KW-1185">Reference proteome</keyword>
<accession>A0A0C4YLV3</accession>
<dbReference type="OrthoDB" id="8966635at2"/>
<protein>
    <submittedName>
        <fullName evidence="1">Uncharacterized protein</fullName>
    </submittedName>
</protein>
<organism evidence="1 2">
    <name type="scientific">Cupriavidus basilensis</name>
    <dbReference type="NCBI Taxonomy" id="68895"/>
    <lineage>
        <taxon>Bacteria</taxon>
        <taxon>Pseudomonadati</taxon>
        <taxon>Pseudomonadota</taxon>
        <taxon>Betaproteobacteria</taxon>
        <taxon>Burkholderiales</taxon>
        <taxon>Burkholderiaceae</taxon>
        <taxon>Cupriavidus</taxon>
    </lineage>
</organism>
<dbReference type="EMBL" id="CP010537">
    <property type="protein sequence ID" value="AJG23004.1"/>
    <property type="molecule type" value="Genomic_DNA"/>
</dbReference>
<evidence type="ECO:0000313" key="2">
    <source>
        <dbReference type="Proteomes" id="UP000031843"/>
    </source>
</evidence>
<sequence>MIKEYAWKKRVFETHEVQVQVRPRTPTVWEYTVRVCRPGTNIRAAGTLLESSKVTDLFHTADAAETAGFAHGAELAKRLA</sequence>
<evidence type="ECO:0000313" key="1">
    <source>
        <dbReference type="EMBL" id="AJG23004.1"/>
    </source>
</evidence>
<gene>
    <name evidence="1" type="ORF">RR42_s1416</name>
</gene>
<name>A0A0C4YLV3_9BURK</name>
<dbReference type="KEGG" id="cbw:RR42_s1416"/>